<reference evidence="1 2" key="1">
    <citation type="submission" date="2019-09" db="EMBL/GenBank/DDBJ databases">
        <title>Draft genome sequence of various Type strains from the CCUG.</title>
        <authorList>
            <person name="Pineiro-Iglesias B."/>
            <person name="Tunovic T."/>
            <person name="Unosson C."/>
            <person name="Inganas E."/>
            <person name="Ohlen M."/>
            <person name="Cardew S."/>
            <person name="Jensie-Markopoulos S."/>
            <person name="Salva-Serra F."/>
            <person name="Jaen-Luchoro D."/>
            <person name="Karlsson R."/>
            <person name="Svensson-Stadler L."/>
            <person name="Chun J."/>
            <person name="Moore E."/>
        </authorList>
    </citation>
    <scope>NUCLEOTIDE SEQUENCE [LARGE SCALE GENOMIC DNA]</scope>
    <source>
        <strain evidence="1 2">CCUG 32210T</strain>
    </source>
</reference>
<dbReference type="EMBL" id="VXKC01000058">
    <property type="protein sequence ID" value="KAA8698644.1"/>
    <property type="molecule type" value="Genomic_DNA"/>
</dbReference>
<comment type="caution">
    <text evidence="1">The sequence shown here is derived from an EMBL/GenBank/DDBJ whole genome shotgun (WGS) entry which is preliminary data.</text>
</comment>
<gene>
    <name evidence="1" type="ORF">F4V48_12500</name>
</gene>
<accession>A0A5M9PQS3</accession>
<evidence type="ECO:0000313" key="1">
    <source>
        <dbReference type="EMBL" id="KAA8698644.1"/>
    </source>
</evidence>
<dbReference type="AlphaFoldDB" id="A0A5M9PQS3"/>
<sequence>MVDKAQLEANRKYRKKFPEKAKHDRYRLQAKIFINKHANEKDLEELENWLSNKYNEIKLQKIDTLEKNKKTVI</sequence>
<dbReference type="Proteomes" id="UP000325203">
    <property type="component" value="Unassembled WGS sequence"/>
</dbReference>
<evidence type="ECO:0000313" key="2">
    <source>
        <dbReference type="Proteomes" id="UP000325203"/>
    </source>
</evidence>
<proteinExistence type="predicted"/>
<name>A0A5M9PQS3_LACLH</name>
<organism evidence="1 2">
    <name type="scientific">Lactococcus lactis subsp. hordniae</name>
    <dbReference type="NCBI Taxonomy" id="203404"/>
    <lineage>
        <taxon>Bacteria</taxon>
        <taxon>Bacillati</taxon>
        <taxon>Bacillota</taxon>
        <taxon>Bacilli</taxon>
        <taxon>Lactobacillales</taxon>
        <taxon>Streptococcaceae</taxon>
        <taxon>Lactococcus</taxon>
    </lineage>
</organism>
<protein>
    <submittedName>
        <fullName evidence="1">Uncharacterized protein</fullName>
    </submittedName>
</protein>
<dbReference type="RefSeq" id="WP_150384454.1">
    <property type="nucleotide sequence ID" value="NZ_VXKC01000058.1"/>
</dbReference>